<dbReference type="GO" id="GO:0030246">
    <property type="term" value="F:carbohydrate binding"/>
    <property type="evidence" value="ECO:0007669"/>
    <property type="project" value="UniProtKB-KW"/>
</dbReference>
<evidence type="ECO:0000256" key="3">
    <source>
        <dbReference type="ARBA" id="ARBA00022729"/>
    </source>
</evidence>
<dbReference type="EMBL" id="CAXITT010001228">
    <property type="protein sequence ID" value="CAL1548231.1"/>
    <property type="molecule type" value="Genomic_DNA"/>
</dbReference>
<comment type="subcellular location">
    <subcellularLocation>
        <location evidence="1">Secreted</location>
    </subcellularLocation>
</comment>
<feature type="domain" description="C-type lectin" evidence="7">
    <location>
        <begin position="219"/>
        <end position="335"/>
    </location>
</feature>
<proteinExistence type="predicted"/>
<protein>
    <recommendedName>
        <fullName evidence="7">C-type lectin domain-containing protein</fullName>
    </recommendedName>
</protein>
<keyword evidence="3 6" id="KW-0732">Signal</keyword>
<dbReference type="InterPro" id="IPR016187">
    <property type="entry name" value="CTDL_fold"/>
</dbReference>
<keyword evidence="4" id="KW-0430">Lectin</keyword>
<evidence type="ECO:0000313" key="8">
    <source>
        <dbReference type="EMBL" id="CAL1548231.1"/>
    </source>
</evidence>
<dbReference type="PANTHER" id="PTHR22799">
    <property type="entry name" value="TETRANECTIN-RELATED"/>
    <property type="match status" value="1"/>
</dbReference>
<dbReference type="AlphaFoldDB" id="A0AAV2IPK2"/>
<evidence type="ECO:0000313" key="9">
    <source>
        <dbReference type="Proteomes" id="UP001497497"/>
    </source>
</evidence>
<evidence type="ECO:0000256" key="1">
    <source>
        <dbReference type="ARBA" id="ARBA00004613"/>
    </source>
</evidence>
<sequence>MSGTVGYLVCVVASLLLVTQIYHSDAQNSQVTFTTSTNVIETGVTPSLTLNCSFPPQSPVGYRVISMSIRRVGENSPLTQIATVDAYGHFTALSGINYTVLNGHVNSTQGSYIRLGWLHPGTSMAGTYICSANVIDQLNNIYLFQLNKTVTTATTTTNTGTTTAAGVSDLMQRIAELETALNSLKIVAADQLKLLESTLAQKTAKANNLEAALFKKSAYNGHQYYLSLYEPHSAADAEMACESLDGYLAEVDTQEEFSFLKSFIGTPIADSIEFLLGGTDERQEGHWINRHSGGVLGYVEWSSGEPSNSEHNGIRENCQTVALLHAALKMSDSLCFKPTPLGGWYFICESPVVA</sequence>
<accession>A0AAV2IPK2</accession>
<evidence type="ECO:0000256" key="6">
    <source>
        <dbReference type="SAM" id="SignalP"/>
    </source>
</evidence>
<dbReference type="GO" id="GO:0005615">
    <property type="term" value="C:extracellular space"/>
    <property type="evidence" value="ECO:0007669"/>
    <property type="project" value="TreeGrafter"/>
</dbReference>
<dbReference type="PROSITE" id="PS50041">
    <property type="entry name" value="C_TYPE_LECTIN_2"/>
    <property type="match status" value="1"/>
</dbReference>
<name>A0AAV2IPK2_LYMST</name>
<dbReference type="InterPro" id="IPR051663">
    <property type="entry name" value="CLec_Tetranectin-domain"/>
</dbReference>
<feature type="signal peptide" evidence="6">
    <location>
        <begin position="1"/>
        <end position="26"/>
    </location>
</feature>
<dbReference type="Pfam" id="PF00059">
    <property type="entry name" value="Lectin_C"/>
    <property type="match status" value="1"/>
</dbReference>
<keyword evidence="2" id="KW-0964">Secreted</keyword>
<keyword evidence="5" id="KW-0175">Coiled coil</keyword>
<evidence type="ECO:0000256" key="4">
    <source>
        <dbReference type="ARBA" id="ARBA00022734"/>
    </source>
</evidence>
<evidence type="ECO:0000256" key="5">
    <source>
        <dbReference type="SAM" id="Coils"/>
    </source>
</evidence>
<comment type="caution">
    <text evidence="8">The sequence shown here is derived from an EMBL/GenBank/DDBJ whole genome shotgun (WGS) entry which is preliminary data.</text>
</comment>
<reference evidence="8 9" key="1">
    <citation type="submission" date="2024-04" db="EMBL/GenBank/DDBJ databases">
        <authorList>
            <consortium name="Genoscope - CEA"/>
            <person name="William W."/>
        </authorList>
    </citation>
    <scope>NUCLEOTIDE SEQUENCE [LARGE SCALE GENOMIC DNA]</scope>
</reference>
<feature type="chain" id="PRO_5043404955" description="C-type lectin domain-containing protein" evidence="6">
    <location>
        <begin position="27"/>
        <end position="354"/>
    </location>
</feature>
<evidence type="ECO:0000256" key="2">
    <source>
        <dbReference type="ARBA" id="ARBA00022525"/>
    </source>
</evidence>
<dbReference type="Gene3D" id="3.10.100.10">
    <property type="entry name" value="Mannose-Binding Protein A, subunit A"/>
    <property type="match status" value="1"/>
</dbReference>
<organism evidence="8 9">
    <name type="scientific">Lymnaea stagnalis</name>
    <name type="common">Great pond snail</name>
    <name type="synonym">Helix stagnalis</name>
    <dbReference type="NCBI Taxonomy" id="6523"/>
    <lineage>
        <taxon>Eukaryota</taxon>
        <taxon>Metazoa</taxon>
        <taxon>Spiralia</taxon>
        <taxon>Lophotrochozoa</taxon>
        <taxon>Mollusca</taxon>
        <taxon>Gastropoda</taxon>
        <taxon>Heterobranchia</taxon>
        <taxon>Euthyneura</taxon>
        <taxon>Panpulmonata</taxon>
        <taxon>Hygrophila</taxon>
        <taxon>Lymnaeoidea</taxon>
        <taxon>Lymnaeidae</taxon>
        <taxon>Lymnaea</taxon>
    </lineage>
</organism>
<dbReference type="SUPFAM" id="SSF56436">
    <property type="entry name" value="C-type lectin-like"/>
    <property type="match status" value="1"/>
</dbReference>
<feature type="coiled-coil region" evidence="5">
    <location>
        <begin position="167"/>
        <end position="212"/>
    </location>
</feature>
<dbReference type="GO" id="GO:0008083">
    <property type="term" value="F:growth factor activity"/>
    <property type="evidence" value="ECO:0007669"/>
    <property type="project" value="TreeGrafter"/>
</dbReference>
<evidence type="ECO:0000259" key="7">
    <source>
        <dbReference type="PROSITE" id="PS50041"/>
    </source>
</evidence>
<keyword evidence="9" id="KW-1185">Reference proteome</keyword>
<dbReference type="PANTHER" id="PTHR22799:SF1">
    <property type="entry name" value="C-TYPE LECTIN DOMAIN FAMILY 11 MEMBER A"/>
    <property type="match status" value="1"/>
</dbReference>
<gene>
    <name evidence="8" type="ORF">GSLYS_00021548001</name>
</gene>
<dbReference type="InterPro" id="IPR001304">
    <property type="entry name" value="C-type_lectin-like"/>
</dbReference>
<dbReference type="CDD" id="cd00037">
    <property type="entry name" value="CLECT"/>
    <property type="match status" value="1"/>
</dbReference>
<dbReference type="SMART" id="SM00034">
    <property type="entry name" value="CLECT"/>
    <property type="match status" value="1"/>
</dbReference>
<dbReference type="InterPro" id="IPR016186">
    <property type="entry name" value="C-type_lectin-like/link_sf"/>
</dbReference>
<dbReference type="Proteomes" id="UP001497497">
    <property type="component" value="Unassembled WGS sequence"/>
</dbReference>